<dbReference type="eggNOG" id="COG1512">
    <property type="taxonomic scope" value="Bacteria"/>
</dbReference>
<feature type="transmembrane region" description="Helical" evidence="1">
    <location>
        <begin position="184"/>
        <end position="204"/>
    </location>
</feature>
<reference evidence="3 4" key="2">
    <citation type="journal article" date="2010" name="J. Bacteriol.">
        <title>Genome sequence of the polysaccharide-degrading, thermophilic anaerobe Spirochaeta thermophila DSM 6192.</title>
        <authorList>
            <person name="Angelov A."/>
            <person name="Liebl S."/>
            <person name="Ballschmiter M."/>
            <person name="Bomeke M."/>
            <person name="Lehmann R."/>
            <person name="Liesegang H."/>
            <person name="Daniel R."/>
            <person name="Liebl W."/>
        </authorList>
    </citation>
    <scope>NUCLEOTIDE SEQUENCE [LARGE SCALE GENOMIC DNA]</scope>
    <source>
        <strain evidence="4">ATCC 49972 / DSM 6192 / RI 19.B1</strain>
    </source>
</reference>
<dbReference type="HOGENOM" id="CLU_035211_2_3_12"/>
<dbReference type="PaxDb" id="665571-STHERM_c13480"/>
<proteinExistence type="predicted"/>
<organism evidence="3 4">
    <name type="scientific">Winmispira thermophila (strain ATCC 49972 / DSM 6192 / RI 19.B1)</name>
    <name type="common">Spirochaeta thermophila</name>
    <dbReference type="NCBI Taxonomy" id="665571"/>
    <lineage>
        <taxon>Bacteria</taxon>
        <taxon>Pseudomonadati</taxon>
        <taxon>Spirochaetota</taxon>
        <taxon>Spirochaetia</taxon>
        <taxon>Winmispirales</taxon>
        <taxon>Winmispiraceae</taxon>
        <taxon>Winmispira</taxon>
    </lineage>
</organism>
<dbReference type="Proteomes" id="UP000001296">
    <property type="component" value="Chromosome"/>
</dbReference>
<dbReference type="AlphaFoldDB" id="E0RU67"/>
<name>E0RU67_WINT6</name>
<evidence type="ECO:0000313" key="4">
    <source>
        <dbReference type="Proteomes" id="UP000001296"/>
    </source>
</evidence>
<dbReference type="Pfam" id="PF04536">
    <property type="entry name" value="TPM_phosphatase"/>
    <property type="match status" value="1"/>
</dbReference>
<feature type="domain" description="TPM" evidence="2">
    <location>
        <begin position="31"/>
        <end position="154"/>
    </location>
</feature>
<dbReference type="PANTHER" id="PTHR30373">
    <property type="entry name" value="UPF0603 PROTEIN YGCG"/>
    <property type="match status" value="1"/>
</dbReference>
<keyword evidence="1" id="KW-0472">Membrane</keyword>
<evidence type="ECO:0000259" key="2">
    <source>
        <dbReference type="Pfam" id="PF04536"/>
    </source>
</evidence>
<reference key="1">
    <citation type="submission" date="2009-08" db="EMBL/GenBank/DDBJ databases">
        <title>The genome sequence of Spirochaeta thermophila DSM6192.</title>
        <authorList>
            <person name="Angelov A."/>
            <person name="Mientus M."/>
            <person name="Wittenberg S."/>
            <person name="Lehmann R."/>
            <person name="Liesegang H."/>
            <person name="Daniel R."/>
            <person name="Liebl W."/>
        </authorList>
    </citation>
    <scope>NUCLEOTIDE SEQUENCE</scope>
    <source>
        <strain>DSM 6192</strain>
    </source>
</reference>
<dbReference type="Gene3D" id="3.10.310.50">
    <property type="match status" value="1"/>
</dbReference>
<gene>
    <name evidence="3" type="ordered locus">STHERM_c13480</name>
</gene>
<accession>E0RU67</accession>
<dbReference type="PANTHER" id="PTHR30373:SF2">
    <property type="entry name" value="UPF0603 PROTEIN YGCG"/>
    <property type="match status" value="1"/>
</dbReference>
<dbReference type="KEGG" id="sta:STHERM_c13480"/>
<evidence type="ECO:0000313" key="3">
    <source>
        <dbReference type="EMBL" id="ADN02288.1"/>
    </source>
</evidence>
<sequence>MVHVLRTTIPIAALSSLLLGFTLPDTPAGRVNDFADILATETEQTLEQLLARYEEATTNQLVVVTVPSLGGESIESYSISLAEKWKIGQKDKDNGVILLVAPRERLVRIEVGYGLEPVLTDATSALIIQRTILPAFREGAYDEGVRLGVEKIIEATTDEETRSRIFSGYTPAEPDAPSLLEDRALWGVVLFLGALFLILFLDQARGSHTVGRRRRRRIPLYWWFGGGSGGGSWGSGGGGFSGGGGGFGGGGASGGW</sequence>
<dbReference type="RefSeq" id="WP_013314128.1">
    <property type="nucleotide sequence ID" value="NC_014484.1"/>
</dbReference>
<keyword evidence="1" id="KW-0812">Transmembrane</keyword>
<dbReference type="EMBL" id="CP001698">
    <property type="protein sequence ID" value="ADN02288.1"/>
    <property type="molecule type" value="Genomic_DNA"/>
</dbReference>
<evidence type="ECO:0000256" key="1">
    <source>
        <dbReference type="SAM" id="Phobius"/>
    </source>
</evidence>
<keyword evidence="1" id="KW-1133">Transmembrane helix</keyword>
<dbReference type="InterPro" id="IPR007621">
    <property type="entry name" value="TPM_dom"/>
</dbReference>
<protein>
    <recommendedName>
        <fullName evidence="2">TPM domain-containing protein</fullName>
    </recommendedName>
</protein>